<reference evidence="1 2" key="1">
    <citation type="submission" date="2020-01" db="EMBL/GenBank/DDBJ databases">
        <title>Genome analysis.</title>
        <authorList>
            <person name="Wu S."/>
            <person name="Wang G."/>
        </authorList>
    </citation>
    <scope>NUCLEOTIDE SEQUENCE [LARGE SCALE GENOMIC DNA]</scope>
    <source>
        <strain evidence="1 2">SYL130</strain>
    </source>
</reference>
<name>A0ABW9ZP94_9BACT</name>
<protein>
    <submittedName>
        <fullName evidence="1">Uncharacterized protein</fullName>
    </submittedName>
</protein>
<dbReference type="EMBL" id="JAACJS010000002">
    <property type="protein sequence ID" value="NCI48345.1"/>
    <property type="molecule type" value="Genomic_DNA"/>
</dbReference>
<proteinExistence type="predicted"/>
<keyword evidence="2" id="KW-1185">Reference proteome</keyword>
<dbReference type="RefSeq" id="WP_161816680.1">
    <property type="nucleotide sequence ID" value="NZ_JAACJS010000002.1"/>
</dbReference>
<evidence type="ECO:0000313" key="2">
    <source>
        <dbReference type="Proteomes" id="UP000753802"/>
    </source>
</evidence>
<evidence type="ECO:0000313" key="1">
    <source>
        <dbReference type="EMBL" id="NCI48345.1"/>
    </source>
</evidence>
<accession>A0ABW9ZP94</accession>
<comment type="caution">
    <text evidence="1">The sequence shown here is derived from an EMBL/GenBank/DDBJ whole genome shotgun (WGS) entry which is preliminary data.</text>
</comment>
<gene>
    <name evidence="1" type="ORF">GWC95_00330</name>
</gene>
<sequence length="56" mass="6089">MKTSNTLTGGTQIINTLNNTVVGAPVVKPGSSFGTADLWSIQRSRRIRTVRKVVFN</sequence>
<organism evidence="1 2">
    <name type="scientific">Sediminibacterium roseum</name>
    <dbReference type="NCBI Taxonomy" id="1978412"/>
    <lineage>
        <taxon>Bacteria</taxon>
        <taxon>Pseudomonadati</taxon>
        <taxon>Bacteroidota</taxon>
        <taxon>Chitinophagia</taxon>
        <taxon>Chitinophagales</taxon>
        <taxon>Chitinophagaceae</taxon>
        <taxon>Sediminibacterium</taxon>
    </lineage>
</organism>
<dbReference type="Proteomes" id="UP000753802">
    <property type="component" value="Unassembled WGS sequence"/>
</dbReference>